<feature type="compositionally biased region" description="Polar residues" evidence="2">
    <location>
        <begin position="73"/>
        <end position="99"/>
    </location>
</feature>
<feature type="coiled-coil region" evidence="1">
    <location>
        <begin position="32"/>
        <end position="59"/>
    </location>
</feature>
<protein>
    <submittedName>
        <fullName evidence="3">Uncharacterized protein</fullName>
    </submittedName>
</protein>
<keyword evidence="1" id="KW-0175">Coiled coil</keyword>
<sequence length="99" mass="11753">MASSTTCKKRVLTAQQLEVNRVRSKQYYEDNREEVLAKLRQYYNENREQERLRQRLKYQRIKARKLELKKQTLPASPSATTCREPHPSSNPLSISFLLN</sequence>
<keyword evidence="4" id="KW-1185">Reference proteome</keyword>
<dbReference type="EMBL" id="JNBR01000099">
    <property type="protein sequence ID" value="OQR97686.1"/>
    <property type="molecule type" value="Genomic_DNA"/>
</dbReference>
<evidence type="ECO:0000313" key="3">
    <source>
        <dbReference type="EMBL" id="OQR97686.1"/>
    </source>
</evidence>
<evidence type="ECO:0000256" key="1">
    <source>
        <dbReference type="SAM" id="Coils"/>
    </source>
</evidence>
<evidence type="ECO:0000256" key="2">
    <source>
        <dbReference type="SAM" id="MobiDB-lite"/>
    </source>
</evidence>
<dbReference type="Proteomes" id="UP000243579">
    <property type="component" value="Unassembled WGS sequence"/>
</dbReference>
<reference evidence="3 4" key="1">
    <citation type="journal article" date="2014" name="Genome Biol. Evol.">
        <title>The secreted proteins of Achlya hypogyna and Thraustotheca clavata identify the ancestral oomycete secretome and reveal gene acquisitions by horizontal gene transfer.</title>
        <authorList>
            <person name="Misner I."/>
            <person name="Blouin N."/>
            <person name="Leonard G."/>
            <person name="Richards T.A."/>
            <person name="Lane C.E."/>
        </authorList>
    </citation>
    <scope>NUCLEOTIDE SEQUENCE [LARGE SCALE GENOMIC DNA]</scope>
    <source>
        <strain evidence="3 4">ATCC 48635</strain>
    </source>
</reference>
<accession>A0A1V9ZI81</accession>
<gene>
    <name evidence="3" type="ORF">ACHHYP_10110</name>
</gene>
<organism evidence="3 4">
    <name type="scientific">Achlya hypogyna</name>
    <name type="common">Oomycete</name>
    <name type="synonym">Protoachlya hypogyna</name>
    <dbReference type="NCBI Taxonomy" id="1202772"/>
    <lineage>
        <taxon>Eukaryota</taxon>
        <taxon>Sar</taxon>
        <taxon>Stramenopiles</taxon>
        <taxon>Oomycota</taxon>
        <taxon>Saprolegniomycetes</taxon>
        <taxon>Saprolegniales</taxon>
        <taxon>Achlyaceae</taxon>
        <taxon>Achlya</taxon>
    </lineage>
</organism>
<proteinExistence type="predicted"/>
<dbReference type="OrthoDB" id="78864at2759"/>
<name>A0A1V9ZI81_ACHHY</name>
<comment type="caution">
    <text evidence="3">The sequence shown here is derived from an EMBL/GenBank/DDBJ whole genome shotgun (WGS) entry which is preliminary data.</text>
</comment>
<evidence type="ECO:0000313" key="4">
    <source>
        <dbReference type="Proteomes" id="UP000243579"/>
    </source>
</evidence>
<feature type="region of interest" description="Disordered" evidence="2">
    <location>
        <begin position="69"/>
        <end position="99"/>
    </location>
</feature>
<dbReference type="AlphaFoldDB" id="A0A1V9ZI81"/>